<protein>
    <recommendedName>
        <fullName evidence="4">6-pyruvoyltetrahydropterin synthase</fullName>
        <ecNumber evidence="4">4.2.3.12</ecNumber>
    </recommendedName>
</protein>
<dbReference type="WBParaSite" id="TMUE_3000012959.3">
    <property type="protein sequence ID" value="TMUE_3000012959.3"/>
    <property type="gene ID" value="WBGene00286573"/>
</dbReference>
<name>A0A5S6R0X1_TRIMR</name>
<dbReference type="GO" id="GO:0006729">
    <property type="term" value="P:tetrahydrobiopterin biosynthetic process"/>
    <property type="evidence" value="ECO:0007669"/>
    <property type="project" value="UniProtKB-UniPathway"/>
</dbReference>
<dbReference type="EC" id="4.2.3.12" evidence="4"/>
<evidence type="ECO:0000256" key="2">
    <source>
        <dbReference type="ARBA" id="ARBA00005126"/>
    </source>
</evidence>
<accession>A0A5S6R0X1</accession>
<comment type="similarity">
    <text evidence="3">Belongs to the PTPS family.</text>
</comment>
<dbReference type="InterPro" id="IPR007115">
    <property type="entry name" value="6-PTP_synth/QueD"/>
</dbReference>
<dbReference type="FunFam" id="3.30.479.10:FF:000003">
    <property type="entry name" value="6-pyruvoyl tetrahydrobiopterin synthase"/>
    <property type="match status" value="1"/>
</dbReference>
<dbReference type="PANTHER" id="PTHR12589:SF7">
    <property type="entry name" value="6-PYRUVOYL TETRAHYDROBIOPTERIN SYNTHASE"/>
    <property type="match status" value="1"/>
</dbReference>
<dbReference type="GO" id="GO:0003874">
    <property type="term" value="F:6-pyruvoyltetrahydropterin synthase activity"/>
    <property type="evidence" value="ECO:0007669"/>
    <property type="project" value="UniProtKB-EC"/>
</dbReference>
<reference evidence="10" key="3">
    <citation type="submission" date="2019-12" db="UniProtKB">
        <authorList>
            <consortium name="WormBaseParasite"/>
        </authorList>
    </citation>
    <scope>IDENTIFICATION</scope>
</reference>
<proteinExistence type="inferred from homology"/>
<dbReference type="PANTHER" id="PTHR12589">
    <property type="entry name" value="PYRUVOYL TETRAHYDROBIOPTERIN SYNTHASE"/>
    <property type="match status" value="1"/>
</dbReference>
<keyword evidence="7" id="KW-0783">Tetrahydrobiopterin biosynthesis</keyword>
<keyword evidence="6" id="KW-0862">Zinc</keyword>
<keyword evidence="8" id="KW-0456">Lyase</keyword>
<dbReference type="GO" id="GO:0046872">
    <property type="term" value="F:metal ion binding"/>
    <property type="evidence" value="ECO:0007669"/>
    <property type="project" value="UniProtKB-KW"/>
</dbReference>
<sequence>MSECKKGYCIEPLRRILATSLGYKYMSFGGSSLPIAYVTRSEWFSASHRLHSNQLSVEENATIFGQCNNPNGHGHNYKVEVTIRADVDPSTGMAINISTLKEYIQTVIAPLDHKHLDMDVAYFKSRTSTTENLAVYIWNQLIECMTNPEMLYEVKVHETDKNVVTYRGETSARKE</sequence>
<comment type="pathway">
    <text evidence="2">Cofactor biosynthesis; tetrahydrobiopterin biosynthesis; tetrahydrobiopterin from 7,8-dihydroneopterin triphosphate: step 1/3.</text>
</comment>
<evidence type="ECO:0000256" key="5">
    <source>
        <dbReference type="ARBA" id="ARBA00022723"/>
    </source>
</evidence>
<dbReference type="AlphaFoldDB" id="A0A5S6R0X1"/>
<evidence type="ECO:0000256" key="8">
    <source>
        <dbReference type="ARBA" id="ARBA00023239"/>
    </source>
</evidence>
<keyword evidence="9" id="KW-1185">Reference proteome</keyword>
<evidence type="ECO:0000256" key="1">
    <source>
        <dbReference type="ARBA" id="ARBA00001947"/>
    </source>
</evidence>
<reference evidence="9" key="2">
    <citation type="submission" date="2014-03" db="EMBL/GenBank/DDBJ databases">
        <title>The whipworm genome and dual-species transcriptomics of an intimate host-pathogen interaction.</title>
        <authorList>
            <person name="Foth B.J."/>
            <person name="Tsai I.J."/>
            <person name="Reid A.J."/>
            <person name="Bancroft A.J."/>
            <person name="Nichol S."/>
            <person name="Tracey A."/>
            <person name="Holroyd N."/>
            <person name="Cotton J.A."/>
            <person name="Stanley E.J."/>
            <person name="Zarowiecki M."/>
            <person name="Liu J.Z."/>
            <person name="Huckvale T."/>
            <person name="Cooper P.J."/>
            <person name="Grencis R.K."/>
            <person name="Berriman M."/>
        </authorList>
    </citation>
    <scope>NUCLEOTIDE SEQUENCE [LARGE SCALE GENOMIC DNA]</scope>
    <source>
        <strain evidence="9">Edinburgh</strain>
    </source>
</reference>
<evidence type="ECO:0000313" key="9">
    <source>
        <dbReference type="Proteomes" id="UP000046395"/>
    </source>
</evidence>
<dbReference type="WBParaSite" id="TMUE_3000012959.1">
    <property type="protein sequence ID" value="TMUE_3000012959.1"/>
    <property type="gene ID" value="WBGene00286573"/>
</dbReference>
<dbReference type="Pfam" id="PF01242">
    <property type="entry name" value="PTPS"/>
    <property type="match status" value="1"/>
</dbReference>
<dbReference type="Gene3D" id="3.30.479.10">
    <property type="entry name" value="6-pyruvoyl tetrahydropterin synthase/QueD"/>
    <property type="match status" value="1"/>
</dbReference>
<evidence type="ECO:0000256" key="6">
    <source>
        <dbReference type="ARBA" id="ARBA00022833"/>
    </source>
</evidence>
<dbReference type="UniPathway" id="UPA00849">
    <property type="reaction ID" value="UER00819"/>
</dbReference>
<dbReference type="STRING" id="70415.A0A5S6R0X1"/>
<dbReference type="Proteomes" id="UP000046395">
    <property type="component" value="Unassembled WGS sequence"/>
</dbReference>
<dbReference type="WBParaSite" id="TMUE_3000012959.2">
    <property type="protein sequence ID" value="TMUE_3000012959.2"/>
    <property type="gene ID" value="WBGene00286573"/>
</dbReference>
<dbReference type="InterPro" id="IPR038418">
    <property type="entry name" value="6-PTP_synth/QueD_sf"/>
</dbReference>
<evidence type="ECO:0000256" key="4">
    <source>
        <dbReference type="ARBA" id="ARBA00013100"/>
    </source>
</evidence>
<evidence type="ECO:0000256" key="7">
    <source>
        <dbReference type="ARBA" id="ARBA00023007"/>
    </source>
</evidence>
<evidence type="ECO:0000256" key="3">
    <source>
        <dbReference type="ARBA" id="ARBA00009164"/>
    </source>
</evidence>
<dbReference type="InterPro" id="IPR022470">
    <property type="entry name" value="PTPS_Cys_AS"/>
</dbReference>
<dbReference type="CDD" id="cd00470">
    <property type="entry name" value="PTPS"/>
    <property type="match status" value="1"/>
</dbReference>
<dbReference type="PROSITE" id="PS00987">
    <property type="entry name" value="PTPS_1"/>
    <property type="match status" value="1"/>
</dbReference>
<evidence type="ECO:0000313" key="10">
    <source>
        <dbReference type="WBParaSite" id="TMUE_3000012959.1"/>
    </source>
</evidence>
<dbReference type="SUPFAM" id="SSF55620">
    <property type="entry name" value="Tetrahydrobiopterin biosynthesis enzymes-like"/>
    <property type="match status" value="1"/>
</dbReference>
<dbReference type="GO" id="GO:0005739">
    <property type="term" value="C:mitochondrion"/>
    <property type="evidence" value="ECO:0007669"/>
    <property type="project" value="TreeGrafter"/>
</dbReference>
<reference evidence="9" key="1">
    <citation type="submission" date="2013-11" db="EMBL/GenBank/DDBJ databases">
        <authorList>
            <person name="Aslett M."/>
        </authorList>
    </citation>
    <scope>NUCLEOTIDE SEQUENCE [LARGE SCALE GENOMIC DNA]</scope>
    <source>
        <strain evidence="9">Edinburgh</strain>
    </source>
</reference>
<comment type="cofactor">
    <cofactor evidence="1">
        <name>Zn(2+)</name>
        <dbReference type="ChEBI" id="CHEBI:29105"/>
    </cofactor>
</comment>
<organism evidence="9 10">
    <name type="scientific">Trichuris muris</name>
    <name type="common">Mouse whipworm</name>
    <dbReference type="NCBI Taxonomy" id="70415"/>
    <lineage>
        <taxon>Eukaryota</taxon>
        <taxon>Metazoa</taxon>
        <taxon>Ecdysozoa</taxon>
        <taxon>Nematoda</taxon>
        <taxon>Enoplea</taxon>
        <taxon>Dorylaimia</taxon>
        <taxon>Trichinellida</taxon>
        <taxon>Trichuridae</taxon>
        <taxon>Trichuris</taxon>
    </lineage>
</organism>
<keyword evidence="5" id="KW-0479">Metal-binding</keyword>